<dbReference type="STRING" id="1432307.W9CBU3"/>
<reference evidence="2 3" key="1">
    <citation type="journal article" date="2014" name="Genome Announc.">
        <title>Draft genome sequence of Sclerotinia borealis, a psychrophilic plant pathogenic fungus.</title>
        <authorList>
            <person name="Mardanov A.V."/>
            <person name="Beletsky A.V."/>
            <person name="Kadnikov V.V."/>
            <person name="Ignatov A.N."/>
            <person name="Ravin N.V."/>
        </authorList>
    </citation>
    <scope>NUCLEOTIDE SEQUENCE [LARGE SCALE GENOMIC DNA]</scope>
    <source>
        <strain evidence="3">F-4157</strain>
    </source>
</reference>
<accession>W9CBU3</accession>
<dbReference type="PANTHER" id="PTHR24148:SF64">
    <property type="entry name" value="HETEROKARYON INCOMPATIBILITY DOMAIN-CONTAINING PROTEIN"/>
    <property type="match status" value="1"/>
</dbReference>
<protein>
    <recommendedName>
        <fullName evidence="1">Heterokaryon incompatibility domain-containing protein</fullName>
    </recommendedName>
</protein>
<evidence type="ECO:0000259" key="1">
    <source>
        <dbReference type="Pfam" id="PF06985"/>
    </source>
</evidence>
<dbReference type="InterPro" id="IPR052895">
    <property type="entry name" value="HetReg/Transcr_Mod"/>
</dbReference>
<dbReference type="Proteomes" id="UP000019487">
    <property type="component" value="Unassembled WGS sequence"/>
</dbReference>
<feature type="domain" description="Heterokaryon incompatibility" evidence="1">
    <location>
        <begin position="49"/>
        <end position="175"/>
    </location>
</feature>
<gene>
    <name evidence="2" type="ORF">SBOR_7570</name>
</gene>
<keyword evidence="3" id="KW-1185">Reference proteome</keyword>
<dbReference type="AlphaFoldDB" id="W9CBU3"/>
<name>W9CBU3_SCLBF</name>
<dbReference type="HOGENOM" id="CLU_421009_0_0_1"/>
<comment type="caution">
    <text evidence="2">The sequence shown here is derived from an EMBL/GenBank/DDBJ whole genome shotgun (WGS) entry which is preliminary data.</text>
</comment>
<sequence length="651" mass="74522">MSSLYADLPLLQPDKQIRLLRLEQSSSDCDDYNFSLAVHDFHDDARPSYIAISYTWGDAVPLLSIIVNGNKIRVQFNCWYALWQMRHHGFTDYLWIDSLCINQDNDEEKNFQVAIMGSIYECALWVASCLGTGETIGAIQSALASNDNEALIARVKLRERFDQIPYFDRIWIKQEIILAHAITIFYGVEKISWEDFTLLINAGEDPGDKENVDYDPLEDSNHFQVSSNSSAESRDLDLQVDKAGNNSGTIQLCSHRLQPEFSKNTFMDLVLRYDKAKATNPRDKIYALLSLLPKDDFIRQNLPIEYDQRPFQVFHKIVRLLYSTYGDEEVGRKNLTLTLVRKWLGIDENDQDMAMYLTSIPSSPSDWLPSSTSDLISPWLKGMDPFAIVYIDEMYPLLGKDNIQPGPRFSIEPMGHSPVALLQNITSWRPDESKQGKTETNLSIPSRLKTIKVISQLTRFGAYNWREFLVNPDVKPGDFIARVVWDGESTLLWSEGYIILRKMKTMNGDEETDELDHSVPCLVNKRNENDTTHLLQRGSNETISYFLHSWVVLVDTSLTLLHSGNPFIDLFSERRKKSEHLGQLELHHRDALIPLILDQSPLHALMYPAPEGTSLSTIQLDNTLKSGNRKRQLSCLSKHEADYDYIRDVLG</sequence>
<organism evidence="2 3">
    <name type="scientific">Sclerotinia borealis (strain F-4128)</name>
    <dbReference type="NCBI Taxonomy" id="1432307"/>
    <lineage>
        <taxon>Eukaryota</taxon>
        <taxon>Fungi</taxon>
        <taxon>Dikarya</taxon>
        <taxon>Ascomycota</taxon>
        <taxon>Pezizomycotina</taxon>
        <taxon>Leotiomycetes</taxon>
        <taxon>Helotiales</taxon>
        <taxon>Sclerotiniaceae</taxon>
        <taxon>Sclerotinia</taxon>
    </lineage>
</organism>
<evidence type="ECO:0000313" key="2">
    <source>
        <dbReference type="EMBL" id="ESZ92040.1"/>
    </source>
</evidence>
<proteinExistence type="predicted"/>
<evidence type="ECO:0000313" key="3">
    <source>
        <dbReference type="Proteomes" id="UP000019487"/>
    </source>
</evidence>
<dbReference type="OrthoDB" id="194358at2759"/>
<dbReference type="EMBL" id="AYSA01000429">
    <property type="protein sequence ID" value="ESZ92040.1"/>
    <property type="molecule type" value="Genomic_DNA"/>
</dbReference>
<dbReference type="PANTHER" id="PTHR24148">
    <property type="entry name" value="ANKYRIN REPEAT DOMAIN-CONTAINING PROTEIN 39 HOMOLOG-RELATED"/>
    <property type="match status" value="1"/>
</dbReference>
<dbReference type="Pfam" id="PF06985">
    <property type="entry name" value="HET"/>
    <property type="match status" value="1"/>
</dbReference>
<dbReference type="InterPro" id="IPR010730">
    <property type="entry name" value="HET"/>
</dbReference>